<protein>
    <recommendedName>
        <fullName evidence="2">RNase H type-1 domain-containing protein</fullName>
    </recommendedName>
</protein>
<feature type="region of interest" description="Disordered" evidence="1">
    <location>
        <begin position="222"/>
        <end position="277"/>
    </location>
</feature>
<evidence type="ECO:0000259" key="2">
    <source>
        <dbReference type="Pfam" id="PF13456"/>
    </source>
</evidence>
<feature type="compositionally biased region" description="Polar residues" evidence="1">
    <location>
        <begin position="267"/>
        <end position="276"/>
    </location>
</feature>
<evidence type="ECO:0000313" key="3">
    <source>
        <dbReference type="EMBL" id="TXG60469.1"/>
    </source>
</evidence>
<dbReference type="PANTHER" id="PTHR33675:SF1">
    <property type="entry name" value="HOLOCARBOXYLASE SYNTHETASE"/>
    <property type="match status" value="1"/>
</dbReference>
<evidence type="ECO:0000313" key="4">
    <source>
        <dbReference type="Proteomes" id="UP000323000"/>
    </source>
</evidence>
<dbReference type="Proteomes" id="UP000323000">
    <property type="component" value="Chromosome 6"/>
</dbReference>
<feature type="region of interest" description="Disordered" evidence="1">
    <location>
        <begin position="290"/>
        <end position="336"/>
    </location>
</feature>
<comment type="caution">
    <text evidence="3">The sequence shown here is derived from an EMBL/GenBank/DDBJ whole genome shotgun (WGS) entry which is preliminary data.</text>
</comment>
<proteinExistence type="predicted"/>
<dbReference type="GO" id="GO:0003676">
    <property type="term" value="F:nucleic acid binding"/>
    <property type="evidence" value="ECO:0007669"/>
    <property type="project" value="InterPro"/>
</dbReference>
<dbReference type="AlphaFoldDB" id="A0A5C7HUK3"/>
<dbReference type="EMBL" id="VAHF01000006">
    <property type="protein sequence ID" value="TXG60469.1"/>
    <property type="molecule type" value="Genomic_DNA"/>
</dbReference>
<organism evidence="3 4">
    <name type="scientific">Acer yangbiense</name>
    <dbReference type="NCBI Taxonomy" id="1000413"/>
    <lineage>
        <taxon>Eukaryota</taxon>
        <taxon>Viridiplantae</taxon>
        <taxon>Streptophyta</taxon>
        <taxon>Embryophyta</taxon>
        <taxon>Tracheophyta</taxon>
        <taxon>Spermatophyta</taxon>
        <taxon>Magnoliopsida</taxon>
        <taxon>eudicotyledons</taxon>
        <taxon>Gunneridae</taxon>
        <taxon>Pentapetalae</taxon>
        <taxon>rosids</taxon>
        <taxon>malvids</taxon>
        <taxon>Sapindales</taxon>
        <taxon>Sapindaceae</taxon>
        <taxon>Hippocastanoideae</taxon>
        <taxon>Acereae</taxon>
        <taxon>Acer</taxon>
    </lineage>
</organism>
<feature type="domain" description="RNase H type-1" evidence="2">
    <location>
        <begin position="52"/>
        <end position="163"/>
    </location>
</feature>
<accession>A0A5C7HUK3</accession>
<keyword evidence="4" id="KW-1185">Reference proteome</keyword>
<evidence type="ECO:0000256" key="1">
    <source>
        <dbReference type="SAM" id="MobiDB-lite"/>
    </source>
</evidence>
<reference evidence="4" key="1">
    <citation type="journal article" date="2019" name="Gigascience">
        <title>De novo genome assembly of the endangered Acer yangbiense, a plant species with extremely small populations endemic to Yunnan Province, China.</title>
        <authorList>
            <person name="Yang J."/>
            <person name="Wariss H.M."/>
            <person name="Tao L."/>
            <person name="Zhang R."/>
            <person name="Yun Q."/>
            <person name="Hollingsworth P."/>
            <person name="Dao Z."/>
            <person name="Luo G."/>
            <person name="Guo H."/>
            <person name="Ma Y."/>
            <person name="Sun W."/>
        </authorList>
    </citation>
    <scope>NUCLEOTIDE SEQUENCE [LARGE SCALE GENOMIC DNA]</scope>
    <source>
        <strain evidence="4">cv. Malutang</strain>
    </source>
</reference>
<dbReference type="PANTHER" id="PTHR33675">
    <property type="entry name" value="NUCLEAR RECEPTOR FAMILY 2 GROUP C PROTEIN"/>
    <property type="match status" value="1"/>
</dbReference>
<gene>
    <name evidence="3" type="ORF">EZV62_015042</name>
</gene>
<dbReference type="InterPro" id="IPR002156">
    <property type="entry name" value="RNaseH_domain"/>
</dbReference>
<sequence>MFDVISWSMNFLQEFRNSNTEPKRKVVSSNIMSYIWILLDKDAYKANCDDVLDHVNGRVGVDMVIRNLDRLVLSTCSMAFEGTFSVKIAKLIAIPRCLQFGNDCGLVLKTIESDEATVVKWINEGYYLDFDFGIVISDILCLRDKMEDVTFYCTRKGANKVAKGLGFPPYYFIQDLNSNGPPMAQPNIEKLYQWILRQQEEGSRVSTVDIVTYLQNELEYGAEEPPMSPRLPIQHQHSQTTPVASNPYVPAAVGPGVRSGQPDHQPKNSVFSNALSSPVRRSLQHYHLTQGGYQMPSGNGPRNIEPHNNAHPQNSNSPSSESMDMHADSPGHEFTY</sequence>
<feature type="compositionally biased region" description="Basic and acidic residues" evidence="1">
    <location>
        <begin position="323"/>
        <end position="336"/>
    </location>
</feature>
<dbReference type="OrthoDB" id="755598at2759"/>
<name>A0A5C7HUK3_9ROSI</name>
<dbReference type="GO" id="GO:0004523">
    <property type="term" value="F:RNA-DNA hybrid ribonuclease activity"/>
    <property type="evidence" value="ECO:0007669"/>
    <property type="project" value="InterPro"/>
</dbReference>
<dbReference type="Pfam" id="PF13456">
    <property type="entry name" value="RVT_3"/>
    <property type="match status" value="1"/>
</dbReference>
<feature type="compositionally biased region" description="Polar residues" evidence="1">
    <location>
        <begin position="235"/>
        <end position="244"/>
    </location>
</feature>
<feature type="compositionally biased region" description="Polar residues" evidence="1">
    <location>
        <begin position="310"/>
        <end position="322"/>
    </location>
</feature>